<gene>
    <name evidence="6" type="ORF">RIB2604_01501310</name>
</gene>
<protein>
    <submittedName>
        <fullName evidence="6">Similar to An11g01260</fullName>
    </submittedName>
</protein>
<accession>A0A146F967</accession>
<proteinExistence type="predicted"/>
<dbReference type="Gene3D" id="1.20.58.340">
    <property type="entry name" value="Magnesium transport protein CorA, transmembrane region"/>
    <property type="match status" value="1"/>
</dbReference>
<dbReference type="AlphaFoldDB" id="A0A146F967"/>
<comment type="subcellular location">
    <subcellularLocation>
        <location evidence="1">Membrane</location>
        <topology evidence="1">Multi-pass membrane protein</topology>
    </subcellularLocation>
</comment>
<dbReference type="GO" id="GO:0046873">
    <property type="term" value="F:metal ion transmembrane transporter activity"/>
    <property type="evidence" value="ECO:0007669"/>
    <property type="project" value="InterPro"/>
</dbReference>
<feature type="transmembrane region" description="Helical" evidence="5">
    <location>
        <begin position="265"/>
        <end position="289"/>
    </location>
</feature>
<dbReference type="VEuPathDB" id="FungiDB:ASPFODRAFT_398751"/>
<keyword evidence="3 5" id="KW-1133">Transmembrane helix</keyword>
<dbReference type="Pfam" id="PF01544">
    <property type="entry name" value="CorA"/>
    <property type="match status" value="1"/>
</dbReference>
<organism evidence="6 7">
    <name type="scientific">Aspergillus kawachii</name>
    <name type="common">White koji mold</name>
    <name type="synonym">Aspergillus awamori var. kawachi</name>
    <dbReference type="NCBI Taxonomy" id="1069201"/>
    <lineage>
        <taxon>Eukaryota</taxon>
        <taxon>Fungi</taxon>
        <taxon>Dikarya</taxon>
        <taxon>Ascomycota</taxon>
        <taxon>Pezizomycotina</taxon>
        <taxon>Eurotiomycetes</taxon>
        <taxon>Eurotiomycetidae</taxon>
        <taxon>Eurotiales</taxon>
        <taxon>Aspergillaceae</taxon>
        <taxon>Aspergillus</taxon>
        <taxon>Aspergillus subgen. Circumdati</taxon>
    </lineage>
</organism>
<evidence type="ECO:0000313" key="7">
    <source>
        <dbReference type="Proteomes" id="UP000075230"/>
    </source>
</evidence>
<dbReference type="InterPro" id="IPR045863">
    <property type="entry name" value="CorA_TM1_TM2"/>
</dbReference>
<dbReference type="SUPFAM" id="SSF144083">
    <property type="entry name" value="Magnesium transport protein CorA, transmembrane region"/>
    <property type="match status" value="1"/>
</dbReference>
<feature type="transmembrane region" description="Helical" evidence="5">
    <location>
        <begin position="223"/>
        <end position="245"/>
    </location>
</feature>
<evidence type="ECO:0000256" key="4">
    <source>
        <dbReference type="ARBA" id="ARBA00023136"/>
    </source>
</evidence>
<dbReference type="InterPro" id="IPR002523">
    <property type="entry name" value="MgTranspt_CorA/ZnTranspt_ZntB"/>
</dbReference>
<sequence>MTLDDDPVQIWRPYLQQLPAHHDPSSFILANLEDQVLNGVPRVLTRRNETLVRVTDVYDGGYNQSPSVAAYELTPKSRKIIVSLDQNDKALVDLPDESTPRESYKTVSELRNLNDFALRAHICCRGNLDLVSALKPVIASSLGRRTLDSAGQALPGCEVLLSALQSYIQSCEELIPRMRNAIDLAGYTLSLHNQLETARVDRELRDLTSSLKRLQEDNMNDSAAVKVITFVSAIYLPGSFIVSLYGMNFFVFDEDLRQIVIAKDFWVFLATWLPLTLVTGLIYVLIVWFDAWWKRKPFRFFQRPGKEDMSESEMQVGKEFADD</sequence>
<dbReference type="GO" id="GO:0016020">
    <property type="term" value="C:membrane"/>
    <property type="evidence" value="ECO:0007669"/>
    <property type="project" value="UniProtKB-SubCell"/>
</dbReference>
<evidence type="ECO:0000256" key="5">
    <source>
        <dbReference type="SAM" id="Phobius"/>
    </source>
</evidence>
<keyword evidence="4 5" id="KW-0472">Membrane</keyword>
<reference evidence="6 7" key="1">
    <citation type="journal article" date="2016" name="DNA Res.">
        <title>Genome sequence of Aspergillus luchuensis NBRC 4314.</title>
        <authorList>
            <person name="Yamada O."/>
            <person name="Machida M."/>
            <person name="Hosoyama A."/>
            <person name="Goto M."/>
            <person name="Takahashi T."/>
            <person name="Futagami T."/>
            <person name="Yamagata Y."/>
            <person name="Takeuchi M."/>
            <person name="Kobayashi T."/>
            <person name="Koike H."/>
            <person name="Abe K."/>
            <person name="Asai K."/>
            <person name="Arita M."/>
            <person name="Fujita N."/>
            <person name="Fukuda K."/>
            <person name="Higa K."/>
            <person name="Horikawa H."/>
            <person name="Ishikawa T."/>
            <person name="Jinno K."/>
            <person name="Kato Y."/>
            <person name="Kirimura K."/>
            <person name="Mizutani O."/>
            <person name="Nakasone K."/>
            <person name="Sano M."/>
            <person name="Shiraishi Y."/>
            <person name="Tsukahara M."/>
            <person name="Gomi K."/>
        </authorList>
    </citation>
    <scope>NUCLEOTIDE SEQUENCE [LARGE SCALE GENOMIC DNA]</scope>
    <source>
        <strain evidence="6 7">RIB 2604</strain>
    </source>
</reference>
<evidence type="ECO:0000256" key="3">
    <source>
        <dbReference type="ARBA" id="ARBA00022989"/>
    </source>
</evidence>
<evidence type="ECO:0000313" key="6">
    <source>
        <dbReference type="EMBL" id="GAT22101.1"/>
    </source>
</evidence>
<evidence type="ECO:0000256" key="2">
    <source>
        <dbReference type="ARBA" id="ARBA00022692"/>
    </source>
</evidence>
<evidence type="ECO:0000256" key="1">
    <source>
        <dbReference type="ARBA" id="ARBA00004141"/>
    </source>
</evidence>
<dbReference type="Proteomes" id="UP000075230">
    <property type="component" value="Unassembled WGS sequence"/>
</dbReference>
<comment type="caution">
    <text evidence="6">The sequence shown here is derived from an EMBL/GenBank/DDBJ whole genome shotgun (WGS) entry which is preliminary data.</text>
</comment>
<keyword evidence="2 5" id="KW-0812">Transmembrane</keyword>
<dbReference type="EMBL" id="BCWF01000015">
    <property type="protein sequence ID" value="GAT22101.1"/>
    <property type="molecule type" value="Genomic_DNA"/>
</dbReference>
<reference evidence="7" key="2">
    <citation type="submission" date="2016-02" db="EMBL/GenBank/DDBJ databases">
        <title>Genome sequencing of Aspergillus luchuensis NBRC 4314.</title>
        <authorList>
            <person name="Yamada O."/>
        </authorList>
    </citation>
    <scope>NUCLEOTIDE SEQUENCE [LARGE SCALE GENOMIC DNA]</scope>
    <source>
        <strain evidence="7">RIB 2604</strain>
    </source>
</reference>
<name>A0A146F967_ASPKA</name>